<gene>
    <name evidence="1" type="ORF">GSBLH_T00002970001</name>
</gene>
<name>D8M4N6_BLAHO</name>
<evidence type="ECO:0000313" key="2">
    <source>
        <dbReference type="Proteomes" id="UP000008312"/>
    </source>
</evidence>
<dbReference type="EMBL" id="FN668653">
    <property type="protein sequence ID" value="CBK23025.2"/>
    <property type="molecule type" value="Genomic_DNA"/>
</dbReference>
<dbReference type="SUPFAM" id="SSF52047">
    <property type="entry name" value="RNI-like"/>
    <property type="match status" value="1"/>
</dbReference>
<organism evidence="1">
    <name type="scientific">Blastocystis hominis</name>
    <dbReference type="NCBI Taxonomy" id="12968"/>
    <lineage>
        <taxon>Eukaryota</taxon>
        <taxon>Sar</taxon>
        <taxon>Stramenopiles</taxon>
        <taxon>Bigyra</taxon>
        <taxon>Opalozoa</taxon>
        <taxon>Opalinata</taxon>
        <taxon>Blastocystidae</taxon>
        <taxon>Blastocystis</taxon>
    </lineage>
</organism>
<dbReference type="RefSeq" id="XP_012897073.1">
    <property type="nucleotide sequence ID" value="XM_013041619.1"/>
</dbReference>
<dbReference type="InParanoid" id="D8M4N6"/>
<dbReference type="Gene3D" id="3.80.10.10">
    <property type="entry name" value="Ribonuclease Inhibitor"/>
    <property type="match status" value="1"/>
</dbReference>
<dbReference type="AlphaFoldDB" id="D8M4N6"/>
<sequence length="285" mass="32080">MNSQSVDFRSLKCVTTIECNDKSLQKLLHFTISGIDTLTTVILHNYVSSNLLLQDNHRDNVRSSLQSPKDPKELLGEKEHSLLAYLQIYEPTVKDPPSFTLTQLCNLEELRVGVACGTNFETFSLSKLPKLRLISIGEGEAPGVSSFPLVISLLLNDLPSLQSIRIGDNCFLNATEVEFSSLKSLTSIKIGTSFNKAEMYDGLLIFTELPELQSIQWKLGCFCYMQQIVFKDLPKLEEFQGPLEESSYVQTVLYPSSMDHFIQGYSGLLPFTVEAEDHSGYIRYR</sequence>
<dbReference type="OrthoDB" id="27267at2759"/>
<dbReference type="GeneID" id="24920098"/>
<accession>D8M4N6</accession>
<keyword evidence="2" id="KW-1185">Reference proteome</keyword>
<dbReference type="InterPro" id="IPR032675">
    <property type="entry name" value="LRR_dom_sf"/>
</dbReference>
<protein>
    <submittedName>
        <fullName evidence="1">Uncharacterized protein</fullName>
    </submittedName>
</protein>
<dbReference type="Proteomes" id="UP000008312">
    <property type="component" value="Unassembled WGS sequence"/>
</dbReference>
<reference evidence="1" key="1">
    <citation type="submission" date="2010-02" db="EMBL/GenBank/DDBJ databases">
        <title>Sequencing and annotation of the Blastocystis hominis genome.</title>
        <authorList>
            <person name="Wincker P."/>
        </authorList>
    </citation>
    <scope>NUCLEOTIDE SEQUENCE</scope>
    <source>
        <strain evidence="1">Singapore isolate B</strain>
    </source>
</reference>
<proteinExistence type="predicted"/>
<evidence type="ECO:0000313" key="1">
    <source>
        <dbReference type="EMBL" id="CBK23025.2"/>
    </source>
</evidence>